<dbReference type="EMBL" id="JAUQSY010000001">
    <property type="protein sequence ID" value="MDO7873356.1"/>
    <property type="molecule type" value="Genomic_DNA"/>
</dbReference>
<keyword evidence="3" id="KW-1185">Reference proteome</keyword>
<keyword evidence="1" id="KW-0812">Transmembrane</keyword>
<feature type="transmembrane region" description="Helical" evidence="1">
    <location>
        <begin position="92"/>
        <end position="114"/>
    </location>
</feature>
<evidence type="ECO:0000313" key="3">
    <source>
        <dbReference type="Proteomes" id="UP001176429"/>
    </source>
</evidence>
<reference evidence="2" key="1">
    <citation type="submission" date="2023-07" db="EMBL/GenBank/DDBJ databases">
        <authorList>
            <person name="Kim M.K."/>
        </authorList>
    </citation>
    <scope>NUCLEOTIDE SEQUENCE</scope>
    <source>
        <strain evidence="2">ASUV-10-1</strain>
    </source>
</reference>
<keyword evidence="1" id="KW-1133">Transmembrane helix</keyword>
<feature type="transmembrane region" description="Helical" evidence="1">
    <location>
        <begin position="126"/>
        <end position="148"/>
    </location>
</feature>
<evidence type="ECO:0000256" key="1">
    <source>
        <dbReference type="SAM" id="Phobius"/>
    </source>
</evidence>
<protein>
    <submittedName>
        <fullName evidence="2">Uncharacterized protein</fullName>
    </submittedName>
</protein>
<evidence type="ECO:0000313" key="2">
    <source>
        <dbReference type="EMBL" id="MDO7873356.1"/>
    </source>
</evidence>
<accession>A0ABT9B9I0</accession>
<dbReference type="Proteomes" id="UP001176429">
    <property type="component" value="Unassembled WGS sequence"/>
</dbReference>
<proteinExistence type="predicted"/>
<comment type="caution">
    <text evidence="2">The sequence shown here is derived from an EMBL/GenBank/DDBJ whole genome shotgun (WGS) entry which is preliminary data.</text>
</comment>
<dbReference type="RefSeq" id="WP_305004671.1">
    <property type="nucleotide sequence ID" value="NZ_JAUQSY010000001.1"/>
</dbReference>
<organism evidence="2 3">
    <name type="scientific">Hymenobacter aranciens</name>
    <dbReference type="NCBI Taxonomy" id="3063996"/>
    <lineage>
        <taxon>Bacteria</taxon>
        <taxon>Pseudomonadati</taxon>
        <taxon>Bacteroidota</taxon>
        <taxon>Cytophagia</taxon>
        <taxon>Cytophagales</taxon>
        <taxon>Hymenobacteraceae</taxon>
        <taxon>Hymenobacter</taxon>
    </lineage>
</organism>
<sequence>MVYHRADAPRRVRRPLPNHPLAHQRIVMGKFFTQFAACFLALAAILAGLQAAFGPAVVHPLAFYILGYLAAITFVTYWVTAKLVIASPDNFMLAYFGSMVFRLLLSLVLVLVHFYRGGANEGHGTWTFLGAFFALYFVSAGFEIWAIFTNLRPFSKKQVTEK</sequence>
<feature type="transmembrane region" description="Helical" evidence="1">
    <location>
        <begin position="61"/>
        <end position="80"/>
    </location>
</feature>
<keyword evidence="1" id="KW-0472">Membrane</keyword>
<gene>
    <name evidence="2" type="ORF">Q5H93_01340</name>
</gene>
<name>A0ABT9B9I0_9BACT</name>